<protein>
    <submittedName>
        <fullName evidence="1">Uncharacterized protein</fullName>
    </submittedName>
</protein>
<evidence type="ECO:0000313" key="1">
    <source>
        <dbReference type="EMBL" id="GAA0152686.1"/>
    </source>
</evidence>
<sequence>MTHLNLNAALSMVSLHELCAYVKVELQQSEHLISFGADGEPAYVTCLNNNRTGTYTLANPSNSKIQGLCSQLC</sequence>
<dbReference type="AlphaFoldDB" id="A0AAV3PNC6"/>
<dbReference type="EMBL" id="BAABME010002027">
    <property type="protein sequence ID" value="GAA0152686.1"/>
    <property type="molecule type" value="Genomic_DNA"/>
</dbReference>
<name>A0AAV3PNC6_LITER</name>
<evidence type="ECO:0000313" key="2">
    <source>
        <dbReference type="Proteomes" id="UP001454036"/>
    </source>
</evidence>
<organism evidence="1 2">
    <name type="scientific">Lithospermum erythrorhizon</name>
    <name type="common">Purple gromwell</name>
    <name type="synonym">Lithospermum officinale var. erythrorhizon</name>
    <dbReference type="NCBI Taxonomy" id="34254"/>
    <lineage>
        <taxon>Eukaryota</taxon>
        <taxon>Viridiplantae</taxon>
        <taxon>Streptophyta</taxon>
        <taxon>Embryophyta</taxon>
        <taxon>Tracheophyta</taxon>
        <taxon>Spermatophyta</taxon>
        <taxon>Magnoliopsida</taxon>
        <taxon>eudicotyledons</taxon>
        <taxon>Gunneridae</taxon>
        <taxon>Pentapetalae</taxon>
        <taxon>asterids</taxon>
        <taxon>lamiids</taxon>
        <taxon>Boraginales</taxon>
        <taxon>Boraginaceae</taxon>
        <taxon>Boraginoideae</taxon>
        <taxon>Lithospermeae</taxon>
        <taxon>Lithospermum</taxon>
    </lineage>
</organism>
<comment type="caution">
    <text evidence="1">The sequence shown here is derived from an EMBL/GenBank/DDBJ whole genome shotgun (WGS) entry which is preliminary data.</text>
</comment>
<reference evidence="1 2" key="1">
    <citation type="submission" date="2024-01" db="EMBL/GenBank/DDBJ databases">
        <title>The complete chloroplast genome sequence of Lithospermum erythrorhizon: insights into the phylogenetic relationship among Boraginaceae species and the maternal lineages of purple gromwells.</title>
        <authorList>
            <person name="Okada T."/>
            <person name="Watanabe K."/>
        </authorList>
    </citation>
    <scope>NUCLEOTIDE SEQUENCE [LARGE SCALE GENOMIC DNA]</scope>
</reference>
<keyword evidence="2" id="KW-1185">Reference proteome</keyword>
<accession>A0AAV3PNC6</accession>
<gene>
    <name evidence="1" type="ORF">LIER_11104</name>
</gene>
<proteinExistence type="predicted"/>
<dbReference type="Proteomes" id="UP001454036">
    <property type="component" value="Unassembled WGS sequence"/>
</dbReference>